<dbReference type="GO" id="GO:0010569">
    <property type="term" value="P:regulation of double-strand break repair via homologous recombination"/>
    <property type="evidence" value="ECO:0007669"/>
    <property type="project" value="TreeGrafter"/>
</dbReference>
<feature type="compositionally biased region" description="Basic and acidic residues" evidence="13">
    <location>
        <begin position="1486"/>
        <end position="1498"/>
    </location>
</feature>
<organism evidence="15 16">
    <name type="scientific">Cyclospora cayetanensis</name>
    <dbReference type="NCBI Taxonomy" id="88456"/>
    <lineage>
        <taxon>Eukaryota</taxon>
        <taxon>Sar</taxon>
        <taxon>Alveolata</taxon>
        <taxon>Apicomplexa</taxon>
        <taxon>Conoidasida</taxon>
        <taxon>Coccidia</taxon>
        <taxon>Eucoccidiorida</taxon>
        <taxon>Eimeriorina</taxon>
        <taxon>Eimeriidae</taxon>
        <taxon>Cyclospora</taxon>
    </lineage>
</organism>
<dbReference type="GO" id="GO:0003677">
    <property type="term" value="F:DNA binding"/>
    <property type="evidence" value="ECO:0007669"/>
    <property type="project" value="UniProtKB-KW"/>
</dbReference>
<keyword evidence="12" id="KW-0413">Isomerase</keyword>
<evidence type="ECO:0000256" key="8">
    <source>
        <dbReference type="ARBA" id="ARBA00023004"/>
    </source>
</evidence>
<dbReference type="FunCoup" id="A0A1D3D4W5">
    <property type="interactions" value="238"/>
</dbReference>
<evidence type="ECO:0000256" key="13">
    <source>
        <dbReference type="SAM" id="MobiDB-lite"/>
    </source>
</evidence>
<dbReference type="InterPro" id="IPR010614">
    <property type="entry name" value="RAD3-like_helicase_DEAD"/>
</dbReference>
<protein>
    <submittedName>
        <fullName evidence="15">DNA repair related protein</fullName>
    </submittedName>
</protein>
<evidence type="ECO:0000256" key="3">
    <source>
        <dbReference type="ARBA" id="ARBA00022741"/>
    </source>
</evidence>
<dbReference type="GO" id="GO:0070182">
    <property type="term" value="F:DNA polymerase binding"/>
    <property type="evidence" value="ECO:0007669"/>
    <property type="project" value="TreeGrafter"/>
</dbReference>
<keyword evidence="11" id="KW-0234">DNA repair</keyword>
<feature type="region of interest" description="Disordered" evidence="13">
    <location>
        <begin position="162"/>
        <end position="197"/>
    </location>
</feature>
<feature type="compositionally biased region" description="Low complexity" evidence="13">
    <location>
        <begin position="171"/>
        <end position="183"/>
    </location>
</feature>
<dbReference type="InterPro" id="IPR006555">
    <property type="entry name" value="ATP-dep_Helicase_C"/>
</dbReference>
<keyword evidence="1" id="KW-0004">4Fe-4S</keyword>
<evidence type="ECO:0000256" key="4">
    <source>
        <dbReference type="ARBA" id="ARBA00022763"/>
    </source>
</evidence>
<dbReference type="EMBL" id="JROU02000711">
    <property type="protein sequence ID" value="OEH78489.1"/>
    <property type="molecule type" value="Genomic_DNA"/>
</dbReference>
<dbReference type="GO" id="GO:0046872">
    <property type="term" value="F:metal ion binding"/>
    <property type="evidence" value="ECO:0007669"/>
    <property type="project" value="UniProtKB-KW"/>
</dbReference>
<accession>A0A1D3D4W5</accession>
<evidence type="ECO:0000256" key="7">
    <source>
        <dbReference type="ARBA" id="ARBA00022840"/>
    </source>
</evidence>
<proteinExistence type="predicted"/>
<dbReference type="InterPro" id="IPR027417">
    <property type="entry name" value="P-loop_NTPase"/>
</dbReference>
<keyword evidence="5" id="KW-0378">Hydrolase</keyword>
<dbReference type="GO" id="GO:0016818">
    <property type="term" value="F:hydrolase activity, acting on acid anhydrides, in phosphorus-containing anhydrides"/>
    <property type="evidence" value="ECO:0007669"/>
    <property type="project" value="InterPro"/>
</dbReference>
<dbReference type="GO" id="GO:0090657">
    <property type="term" value="P:telomeric loop disassembly"/>
    <property type="evidence" value="ECO:0007669"/>
    <property type="project" value="TreeGrafter"/>
</dbReference>
<evidence type="ECO:0000256" key="2">
    <source>
        <dbReference type="ARBA" id="ARBA00022723"/>
    </source>
</evidence>
<dbReference type="Gene3D" id="3.40.50.300">
    <property type="entry name" value="P-loop containing nucleotide triphosphate hydrolases"/>
    <property type="match status" value="2"/>
</dbReference>
<dbReference type="PROSITE" id="PS51193">
    <property type="entry name" value="HELICASE_ATP_BIND_2"/>
    <property type="match status" value="1"/>
</dbReference>
<dbReference type="GO" id="GO:0005634">
    <property type="term" value="C:nucleus"/>
    <property type="evidence" value="ECO:0007669"/>
    <property type="project" value="TreeGrafter"/>
</dbReference>
<dbReference type="InterPro" id="IPR045028">
    <property type="entry name" value="DinG/Rad3-like"/>
</dbReference>
<keyword evidence="6" id="KW-0347">Helicase</keyword>
<evidence type="ECO:0000256" key="5">
    <source>
        <dbReference type="ARBA" id="ARBA00022801"/>
    </source>
</evidence>
<dbReference type="GO" id="GO:0006281">
    <property type="term" value="P:DNA repair"/>
    <property type="evidence" value="ECO:0007669"/>
    <property type="project" value="UniProtKB-KW"/>
</dbReference>
<evidence type="ECO:0000256" key="1">
    <source>
        <dbReference type="ARBA" id="ARBA00022485"/>
    </source>
</evidence>
<keyword evidence="16" id="KW-1185">Reference proteome</keyword>
<evidence type="ECO:0000313" key="16">
    <source>
        <dbReference type="Proteomes" id="UP000095192"/>
    </source>
</evidence>
<dbReference type="SMART" id="SM00491">
    <property type="entry name" value="HELICc2"/>
    <property type="match status" value="1"/>
</dbReference>
<dbReference type="GO" id="GO:0005524">
    <property type="term" value="F:ATP binding"/>
    <property type="evidence" value="ECO:0007669"/>
    <property type="project" value="UniProtKB-KW"/>
</dbReference>
<dbReference type="VEuPathDB" id="ToxoDB:cyc_01729"/>
<keyword evidence="4" id="KW-0227">DNA damage</keyword>
<keyword evidence="3" id="KW-0547">Nucleotide-binding</keyword>
<keyword evidence="7" id="KW-0067">ATP-binding</keyword>
<dbReference type="SMART" id="SM00488">
    <property type="entry name" value="DEXDc2"/>
    <property type="match status" value="1"/>
</dbReference>
<dbReference type="VEuPathDB" id="ToxoDB:LOC34618689"/>
<dbReference type="PANTHER" id="PTHR11472">
    <property type="entry name" value="DNA REPAIR DEAD HELICASE RAD3/XP-D SUBFAMILY MEMBER"/>
    <property type="match status" value="1"/>
</dbReference>
<dbReference type="InterPro" id="IPR014013">
    <property type="entry name" value="Helic_SF1/SF2_ATP-bd_DinG/Rad3"/>
</dbReference>
<dbReference type="GO" id="GO:0051539">
    <property type="term" value="F:4 iron, 4 sulfur cluster binding"/>
    <property type="evidence" value="ECO:0007669"/>
    <property type="project" value="UniProtKB-KW"/>
</dbReference>
<evidence type="ECO:0000256" key="11">
    <source>
        <dbReference type="ARBA" id="ARBA00023204"/>
    </source>
</evidence>
<evidence type="ECO:0000256" key="6">
    <source>
        <dbReference type="ARBA" id="ARBA00022806"/>
    </source>
</evidence>
<evidence type="ECO:0000256" key="10">
    <source>
        <dbReference type="ARBA" id="ARBA00023125"/>
    </source>
</evidence>
<evidence type="ECO:0000256" key="9">
    <source>
        <dbReference type="ARBA" id="ARBA00023014"/>
    </source>
</evidence>
<gene>
    <name evidence="15" type="ORF">cyc_01729</name>
</gene>
<keyword evidence="9" id="KW-0411">Iron-sulfur</keyword>
<dbReference type="GO" id="GO:1904430">
    <property type="term" value="P:negative regulation of t-circle formation"/>
    <property type="evidence" value="ECO:0007669"/>
    <property type="project" value="TreeGrafter"/>
</dbReference>
<dbReference type="InParanoid" id="A0A1D3D4W5"/>
<feature type="domain" description="Helicase ATP-binding" evidence="14">
    <location>
        <begin position="137"/>
        <end position="541"/>
    </location>
</feature>
<comment type="caution">
    <text evidence="15">The sequence shown here is derived from an EMBL/GenBank/DDBJ whole genome shotgun (WGS) entry which is preliminary data.</text>
</comment>
<evidence type="ECO:0000256" key="12">
    <source>
        <dbReference type="ARBA" id="ARBA00023235"/>
    </source>
</evidence>
<dbReference type="InterPro" id="IPR006554">
    <property type="entry name" value="Helicase-like_DEXD_c2"/>
</dbReference>
<dbReference type="VEuPathDB" id="ToxoDB:LOC113147224"/>
<keyword evidence="2" id="KW-0479">Metal-binding</keyword>
<keyword evidence="8" id="KW-0408">Iron</keyword>
<keyword evidence="10" id="KW-0238">DNA-binding</keyword>
<evidence type="ECO:0000259" key="14">
    <source>
        <dbReference type="PROSITE" id="PS51193"/>
    </source>
</evidence>
<feature type="compositionally biased region" description="Low complexity" evidence="13">
    <location>
        <begin position="1442"/>
        <end position="1454"/>
    </location>
</feature>
<dbReference type="SUPFAM" id="SSF52540">
    <property type="entry name" value="P-loop containing nucleoside triphosphate hydrolases"/>
    <property type="match status" value="1"/>
</dbReference>
<dbReference type="Proteomes" id="UP000095192">
    <property type="component" value="Unassembled WGS sequence"/>
</dbReference>
<reference evidence="15 16" key="1">
    <citation type="journal article" date="2016" name="BMC Genomics">
        <title>Comparative genomics reveals Cyclospora cayetanensis possesses coccidia-like metabolism and invasion components but unique surface antigens.</title>
        <authorList>
            <person name="Liu S."/>
            <person name="Wang L."/>
            <person name="Zheng H."/>
            <person name="Xu Z."/>
            <person name="Roellig D.M."/>
            <person name="Li N."/>
            <person name="Frace M.A."/>
            <person name="Tang K."/>
            <person name="Arrowood M.J."/>
            <person name="Moss D.M."/>
            <person name="Zhang L."/>
            <person name="Feng Y."/>
            <person name="Xiao L."/>
        </authorList>
    </citation>
    <scope>NUCLEOTIDE SEQUENCE [LARGE SCALE GENOMIC DNA]</scope>
    <source>
        <strain evidence="15 16">CHN_HEN01</strain>
    </source>
</reference>
<evidence type="ECO:0000313" key="15">
    <source>
        <dbReference type="EMBL" id="OEH78489.1"/>
    </source>
</evidence>
<feature type="region of interest" description="Disordered" evidence="13">
    <location>
        <begin position="1203"/>
        <end position="1225"/>
    </location>
</feature>
<sequence>MSRYIARPLQDRAVKTVASLGLLTFVIERKAATLNARRSGSTSVVCPGPSADLKCGYRMYETPEGRFAVVSGFGGKVLRRGAPSVAHRRGGAAVPEMFVVTSVGCIDDGILKNLHQLLLGEGTLQSGLQVAFNRTDALPLPPTLMTPWSLAAAAAAALRRQVSKKPDEASEAPATAAAVSPPARRTENGSIAPAEASAQVESLATSVRVALRPSDAKAASGVVSTPVAKPPLSEATEAAWNSPQQPQQLQGPLVGKIVYASRTHGQLQHVIAELRKTSYSVPPTQGGVRVCVLGSREHLCVNASLKHLKGASLARSCKQKVKAQACAYYSGFIRNRDAISQRLFLEGGLDIEELRSLAITVARIVPLQSAFHTTRYSSALEAICLCLLVNVEAAGWMAIQQHFRSALGRRPHGWALSVAIVHATQGPELFCPYYQMRDMQSRCEVVMLPYNYLMDLEGQSALLSPETLKQALVIIDEAHNIEGRGLSAVDSTAAYRWGAMFDGGSGSGAAATATQVAENACSFTLRQVDVGRCLTALQQVAALLCDEPEPQGEADPPLPTPAAVYTLGESLQLLDKWLAQLELHPPTPQLSTPHRLLPLDAFAPAVRAVGGPLRSSGSCGARKQQIKPQLDPDGPTAIQGFLGFESREGLRQTLDRSIELLERRSPTADEGRSPLLEAASSLQLLKSAANVRDFPDFPVAAYALFAYAVLFHVGVEILFGDTTAAHEDLFRVYVHPDALHFKLSQEDETSEGHEESRMHTQSEGFVSRPLGASACVCPLSSRALTVLCLSPAPTFAALASRQVRSVLFASGTLAPLEPLAARMRSASFRIPHFFESEHFAGPQQVKGILLTSANPTRAAADCCKNHKWQMHEAEGDSGGAGHQLLAVYKDRESVEYLSALSCTLARLCRGVFGGVLVFLSSYSHLDTLYDFLCKGAGSSWFSAIKASKAVYKEPRRAADLPLVLQQFKQQIDQDTAALAQRKSTALQQSQTTGAVLLAVCKGKIAEGLDIGDSYCRCVVVCGVPYASLKDPRRVAADANLACPSGSEWYRQEAMRAVNQAAGRICRHNKDFGLVVLADARFAQNVLQRDLSAWLRASLSRPLELRAAVNVAKDFFAALPASLKDDASSRTLREAGVPLPAAAFSWDDLEETGGIPLSLQALGSFAAATRRQPSAALGAAVAGNGSTGGARAAAGCPLASQQAAQQSTTSVHEKDHADVGASIRSTNSCETAESQVAAASSRRLLVLQGSRPLKKRALFSQAKGAASASLVSLTNAVIGFGPELARDTGRQLLRSLKEELGEEFPAFCSLLKQISAVERPHHPAQQQRGPHDSSGTKRVSTLGAARQYRTIMEAMCDALLLLPPVAAASDQQWQQHEQQERWHVLLGVLQRRAEILRRIAETYIGPPFSDALGHLIGDKTDAILRQTAVPQLSEQRQQRQKQEQQAQEASLGAAAEAEEGTVLPLGDSLPAAAPASNRQDQQQEQQVQHDHRPQQPEEKHGTLGVSACRICAGAGQLLRSVICGHTACKECWGPTSATVLQCHVCGRRVLKKLLQPFAECLPPCSSSNKHESRDGPHEKSSASNSTRCRRLFSITARPVCVAALASTCFKQKVASLKLRVCDFYRSSMYLAESMRSSFRKLPLVLSKSMMAEEGKGQVKGVKNS</sequence>
<dbReference type="PANTHER" id="PTHR11472:SF34">
    <property type="entry name" value="REGULATOR OF TELOMERE ELONGATION HELICASE 1"/>
    <property type="match status" value="1"/>
</dbReference>
<dbReference type="Pfam" id="PF06733">
    <property type="entry name" value="DEAD_2"/>
    <property type="match status" value="2"/>
</dbReference>
<dbReference type="GO" id="GO:0003678">
    <property type="term" value="F:DNA helicase activity"/>
    <property type="evidence" value="ECO:0007669"/>
    <property type="project" value="InterPro"/>
</dbReference>
<name>A0A1D3D4W5_9EIME</name>
<dbReference type="GO" id="GO:0045910">
    <property type="term" value="P:negative regulation of DNA recombination"/>
    <property type="evidence" value="ECO:0007669"/>
    <property type="project" value="TreeGrafter"/>
</dbReference>
<feature type="region of interest" description="Disordered" evidence="13">
    <location>
        <begin position="1429"/>
        <end position="1498"/>
    </location>
</feature>
<dbReference type="Pfam" id="PF13307">
    <property type="entry name" value="Helicase_C_2"/>
    <property type="match status" value="1"/>
</dbReference>